<evidence type="ECO:0000256" key="3">
    <source>
        <dbReference type="ARBA" id="ARBA00022475"/>
    </source>
</evidence>
<dbReference type="PANTHER" id="PTHR21143">
    <property type="entry name" value="INVERTEBRATE GUSTATORY RECEPTOR"/>
    <property type="match status" value="1"/>
</dbReference>
<keyword evidence="8" id="KW-0807">Transducer</keyword>
<dbReference type="InterPro" id="IPR006213">
    <property type="entry name" value="Bax_inhbtr1_CS"/>
</dbReference>
<dbReference type="GeneID" id="108013200"/>
<keyword evidence="6 9" id="KW-0472">Membrane</keyword>
<gene>
    <name evidence="11" type="primary">Gr66a</name>
</gene>
<accession>A0ABM4TSE5</accession>
<comment type="subcellular location">
    <subcellularLocation>
        <location evidence="1">Cell membrane</location>
        <topology evidence="1">Multi-pass membrane protein</topology>
    </subcellularLocation>
</comment>
<feature type="transmembrane region" description="Helical" evidence="9">
    <location>
        <begin position="296"/>
        <end position="318"/>
    </location>
</feature>
<dbReference type="PROSITE" id="PS01243">
    <property type="entry name" value="BI1"/>
    <property type="match status" value="1"/>
</dbReference>
<dbReference type="CDD" id="cd10430">
    <property type="entry name" value="BI-1"/>
    <property type="match status" value="1"/>
</dbReference>
<feature type="transmembrane region" description="Helical" evidence="9">
    <location>
        <begin position="34"/>
        <end position="53"/>
    </location>
</feature>
<keyword evidence="3" id="KW-1003">Cell membrane</keyword>
<dbReference type="Pfam" id="PF08395">
    <property type="entry name" value="7tm_7"/>
    <property type="match status" value="2"/>
</dbReference>
<dbReference type="Proteomes" id="UP001652628">
    <property type="component" value="Chromosome 3"/>
</dbReference>
<feature type="transmembrane region" description="Helical" evidence="9">
    <location>
        <begin position="115"/>
        <end position="136"/>
    </location>
</feature>
<evidence type="ECO:0000256" key="7">
    <source>
        <dbReference type="ARBA" id="ARBA00023170"/>
    </source>
</evidence>
<keyword evidence="5 9" id="KW-1133">Transmembrane helix</keyword>
<organism evidence="10 11">
    <name type="scientific">Drosophila suzukii</name>
    <name type="common">Spotted-wing drosophila fruit fly</name>
    <dbReference type="NCBI Taxonomy" id="28584"/>
    <lineage>
        <taxon>Eukaryota</taxon>
        <taxon>Metazoa</taxon>
        <taxon>Ecdysozoa</taxon>
        <taxon>Arthropoda</taxon>
        <taxon>Hexapoda</taxon>
        <taxon>Insecta</taxon>
        <taxon>Pterygota</taxon>
        <taxon>Neoptera</taxon>
        <taxon>Endopterygota</taxon>
        <taxon>Diptera</taxon>
        <taxon>Brachycera</taxon>
        <taxon>Muscomorpha</taxon>
        <taxon>Ephydroidea</taxon>
        <taxon>Drosophilidae</taxon>
        <taxon>Drosophila</taxon>
        <taxon>Sophophora</taxon>
    </lineage>
</organism>
<keyword evidence="4 9" id="KW-0812">Transmembrane</keyword>
<sequence length="777" mass="87177">MADTASHIHDRFQTFMNGLGDRYEPYVRQHLSKVYMVLGSTAAATAMGALLQMRDFLDLGVLAAVATLILVLGLHFYKDDGKNYYTRLSMLYAFGFCSGQTLGPLLGYICSINPAIILSALTGTFVTFISLSLAALLAEQGKYLYLGGMLVSVINTMALLSLFNMVFKSYFVQVTQLYVGVFVMAAFIVYDTQNIVEKCRNGNRDVVQHALDLFFDVLSMFRRLLIILTQKEERKQNERRKRNYPSNNMAQTEDTVQPLLQQFQQLFFISKIAGILPQDLEKFRSRNLLEKSRSGMIYMLCTLVVYVVLYNILIYSFGEEDRSLKASQSTLTFVIGLFLTYIGLIMMATDQLTALRNQGRIGELYERIRLVDERLYKENCVMDNSTIGRRIRIMLIMTVIFELSILVSTYVKLVDYSQWMSLLWVVSAIPTFINTLDKIWFAVSLYALKERFEAINATLEELVATHEKYKLWLRGDQELAPPLDSSQPPQYDSNLEYLYKELGALDMGSIGKSSVSGSGRNKVAPVAHSMNSFGEPIEAVFGKPPPHPLASNIIRESELGNAAKVEDKLNNLCQVHDEICEIGKAMNELWSYPILSLMAYGFLIFTAQLYFLYCATQFQSIPSLFRSAKNPFITVIALSYTSGKCVYLIYLSWKTSQASKRTGISLHKCGVVADDNLLYEIVNHLSLKLLNHSVDFSACGFFTLDMETLYGVSGGITSYLIILIQFNLAAQQAKEAIQTFNSLNDTAGLVGAATDMDNGSSTLHDLVTTTTMLTPTG</sequence>
<keyword evidence="7 11" id="KW-0675">Receptor</keyword>
<evidence type="ECO:0000256" key="1">
    <source>
        <dbReference type="ARBA" id="ARBA00004651"/>
    </source>
</evidence>
<dbReference type="Pfam" id="PF01027">
    <property type="entry name" value="Bax1-I"/>
    <property type="match status" value="1"/>
</dbReference>
<evidence type="ECO:0000256" key="8">
    <source>
        <dbReference type="ARBA" id="ARBA00023224"/>
    </source>
</evidence>
<dbReference type="RefSeq" id="XP_070852860.1">
    <property type="nucleotide sequence ID" value="XM_070996759.1"/>
</dbReference>
<evidence type="ECO:0000256" key="2">
    <source>
        <dbReference type="ARBA" id="ARBA00010350"/>
    </source>
</evidence>
<evidence type="ECO:0000256" key="6">
    <source>
        <dbReference type="ARBA" id="ARBA00023136"/>
    </source>
</evidence>
<feature type="transmembrane region" description="Helical" evidence="9">
    <location>
        <begin position="391"/>
        <end position="411"/>
    </location>
</feature>
<feature type="transmembrane region" description="Helical" evidence="9">
    <location>
        <begin position="89"/>
        <end position="109"/>
    </location>
</feature>
<evidence type="ECO:0000313" key="11">
    <source>
        <dbReference type="RefSeq" id="XP_070852860.1"/>
    </source>
</evidence>
<evidence type="ECO:0000256" key="5">
    <source>
        <dbReference type="ARBA" id="ARBA00022989"/>
    </source>
</evidence>
<comment type="similarity">
    <text evidence="2">Belongs to the BI1 family.</text>
</comment>
<dbReference type="InterPro" id="IPR006214">
    <property type="entry name" value="Bax_inhibitor_1-related"/>
</dbReference>
<feature type="transmembrane region" description="Helical" evidence="9">
    <location>
        <begin position="423"/>
        <end position="448"/>
    </location>
</feature>
<evidence type="ECO:0000256" key="4">
    <source>
        <dbReference type="ARBA" id="ARBA00022692"/>
    </source>
</evidence>
<protein>
    <submittedName>
        <fullName evidence="11">Gustatory receptor for bitter taste 66a</fullName>
    </submittedName>
</protein>
<feature type="transmembrane region" description="Helical" evidence="9">
    <location>
        <begin position="632"/>
        <end position="651"/>
    </location>
</feature>
<feature type="transmembrane region" description="Helical" evidence="9">
    <location>
        <begin position="330"/>
        <end position="348"/>
    </location>
</feature>
<evidence type="ECO:0000313" key="10">
    <source>
        <dbReference type="Proteomes" id="UP001652628"/>
    </source>
</evidence>
<keyword evidence="10" id="KW-1185">Reference proteome</keyword>
<feature type="transmembrane region" description="Helical" evidence="9">
    <location>
        <begin position="59"/>
        <end position="77"/>
    </location>
</feature>
<proteinExistence type="inferred from homology"/>
<feature type="transmembrane region" description="Helical" evidence="9">
    <location>
        <begin position="170"/>
        <end position="190"/>
    </location>
</feature>
<dbReference type="PANTHER" id="PTHR21143:SF128">
    <property type="entry name" value="GUSTATORY RECEPTOR FOR BITTER TASTE 66A"/>
    <property type="match status" value="1"/>
</dbReference>
<reference evidence="11" key="1">
    <citation type="submission" date="2025-08" db="UniProtKB">
        <authorList>
            <consortium name="RefSeq"/>
        </authorList>
    </citation>
    <scope>IDENTIFICATION</scope>
</reference>
<evidence type="ECO:0000256" key="9">
    <source>
        <dbReference type="SAM" id="Phobius"/>
    </source>
</evidence>
<feature type="transmembrane region" description="Helical" evidence="9">
    <location>
        <begin position="592"/>
        <end position="612"/>
    </location>
</feature>
<name>A0ABM4TSE5_DROSZ</name>
<feature type="transmembrane region" description="Helical" evidence="9">
    <location>
        <begin position="143"/>
        <end position="164"/>
    </location>
</feature>
<dbReference type="InterPro" id="IPR013604">
    <property type="entry name" value="7TM_chemorcpt"/>
</dbReference>